<protein>
    <submittedName>
        <fullName evidence="1">Uncharacterized protein</fullName>
    </submittedName>
</protein>
<name>A0ABT2T649_9FIRM</name>
<gene>
    <name evidence="1" type="ORF">OCV77_14780</name>
</gene>
<accession>A0ABT2T649</accession>
<reference evidence="1 2" key="1">
    <citation type="journal article" date="2021" name="ISME Commun">
        <title>Automated analysis of genomic sequences facilitates high-throughput and comprehensive description of bacteria.</title>
        <authorList>
            <person name="Hitch T.C.A."/>
        </authorList>
    </citation>
    <scope>NUCLEOTIDE SEQUENCE [LARGE SCALE GENOMIC DNA]</scope>
    <source>
        <strain evidence="1 2">Sanger_18</strain>
    </source>
</reference>
<dbReference type="Proteomes" id="UP001652432">
    <property type="component" value="Unassembled WGS sequence"/>
</dbReference>
<evidence type="ECO:0000313" key="1">
    <source>
        <dbReference type="EMBL" id="MCU6745738.1"/>
    </source>
</evidence>
<proteinExistence type="predicted"/>
<dbReference type="RefSeq" id="WP_262575781.1">
    <property type="nucleotide sequence ID" value="NZ_JAOQKJ010000016.1"/>
</dbReference>
<comment type="caution">
    <text evidence="1">The sequence shown here is derived from an EMBL/GenBank/DDBJ whole genome shotgun (WGS) entry which is preliminary data.</text>
</comment>
<keyword evidence="2" id="KW-1185">Reference proteome</keyword>
<dbReference type="EMBL" id="JAOQKJ010000016">
    <property type="protein sequence ID" value="MCU6745738.1"/>
    <property type="molecule type" value="Genomic_DNA"/>
</dbReference>
<evidence type="ECO:0000313" key="2">
    <source>
        <dbReference type="Proteomes" id="UP001652432"/>
    </source>
</evidence>
<organism evidence="1 2">
    <name type="scientific">Suilimivivens aceti</name>
    <dbReference type="NCBI Taxonomy" id="2981774"/>
    <lineage>
        <taxon>Bacteria</taxon>
        <taxon>Bacillati</taxon>
        <taxon>Bacillota</taxon>
        <taxon>Clostridia</taxon>
        <taxon>Lachnospirales</taxon>
        <taxon>Lachnospiraceae</taxon>
        <taxon>Suilimivivens</taxon>
    </lineage>
</organism>
<sequence length="54" mass="6330">MDISYEYGYLLGKVEQNSLRDDGKYSQITTVLPEKNAVVYKICFLLCLYFRIKS</sequence>